<dbReference type="EMBL" id="CP068224">
    <property type="protein sequence ID" value="QQT51514.1"/>
    <property type="molecule type" value="Genomic_DNA"/>
</dbReference>
<reference evidence="1 2" key="1">
    <citation type="submission" date="2021-01" db="EMBL/GenBank/DDBJ databases">
        <title>FDA dAtabase for Regulatory Grade micrObial Sequences (FDA-ARGOS): Supporting development and validation of Infectious Disease Dx tests.</title>
        <authorList>
            <person name="Sproer C."/>
            <person name="Gronow S."/>
            <person name="Severitt S."/>
            <person name="Schroder I."/>
            <person name="Tallon L."/>
            <person name="Sadzewicz L."/>
            <person name="Zhao X."/>
            <person name="Boylan J."/>
            <person name="Ott S."/>
            <person name="Bowen H."/>
            <person name="Vavikolanu K."/>
            <person name="Mehta A."/>
            <person name="Aluvathingal J."/>
            <person name="Nadendla S."/>
            <person name="Lowell S."/>
            <person name="Myers T."/>
            <person name="Yan Y."/>
            <person name="Sichtig H."/>
        </authorList>
    </citation>
    <scope>NUCLEOTIDE SEQUENCE [LARGE SCALE GENOMIC DNA]</scope>
    <source>
        <strain evidence="1 2">FDAARGOS_1141</strain>
    </source>
</reference>
<gene>
    <name evidence="1" type="ORF">I6I98_14550</name>
</gene>
<organism evidence="1 2">
    <name type="scientific">Sphingobacterium multivorum</name>
    <dbReference type="NCBI Taxonomy" id="28454"/>
    <lineage>
        <taxon>Bacteria</taxon>
        <taxon>Pseudomonadati</taxon>
        <taxon>Bacteroidota</taxon>
        <taxon>Sphingobacteriia</taxon>
        <taxon>Sphingobacteriales</taxon>
        <taxon>Sphingobacteriaceae</taxon>
        <taxon>Sphingobacterium</taxon>
    </lineage>
</organism>
<evidence type="ECO:0008006" key="3">
    <source>
        <dbReference type="Google" id="ProtNLM"/>
    </source>
</evidence>
<evidence type="ECO:0000313" key="1">
    <source>
        <dbReference type="EMBL" id="QQT51514.1"/>
    </source>
</evidence>
<dbReference type="Proteomes" id="UP000595498">
    <property type="component" value="Chromosome"/>
</dbReference>
<name>A0ABX7CH67_SPHMU</name>
<accession>A0ABX7CH67</accession>
<keyword evidence="2" id="KW-1185">Reference proteome</keyword>
<proteinExistence type="predicted"/>
<protein>
    <recommendedName>
        <fullName evidence="3">Carboxypeptidase regulatory-like domain-containing protein</fullName>
    </recommendedName>
</protein>
<evidence type="ECO:0000313" key="2">
    <source>
        <dbReference type="Proteomes" id="UP000595498"/>
    </source>
</evidence>
<sequence>MKNILLIGFTMLFNNIYSQTLDKEKFQVSGLVVSAEDHKPLKDVAIFIENKKIGITDDKGYFSDEVIASSNDKPVVIVFKKSGFKDFKQSERVHPSLLKKGFNFIIGLCGSSDASPFSDTRMGALSYAKTKDRLPEVMKKDLFNKDLNALRMEKGKVLFEYKGQPYLLSESSWIKLESLDNIVVIDGREKGKARDINHMIQRDQIKGMTPDAEKKSVINITTFKSL</sequence>